<sequence length="223" mass="24898">MRRPKFALSDGLMLIVKTCAWISFNFWLPIGVILIAGLVSAHVQFKKRRENHEMLMSYVDYEEDEPININNIRPQPLDCRGWGAKDEEIEKVENFVAPTKFVKISGMIGVCPGLSMPDNIARMNQELKNKLAPGKTYGPYPWSKVTMDTGVGLVYVKFKTIEDATNAFNILDGISFDVNSSPPLVLPQGVHQSFYVLCVTLLSSQPTSNIIITSSPFSICLIP</sequence>
<name>A0A8R1IBV5_CAEJA</name>
<keyword evidence="1" id="KW-0812">Transmembrane</keyword>
<dbReference type="Proteomes" id="UP000005237">
    <property type="component" value="Unassembled WGS sequence"/>
</dbReference>
<keyword evidence="1" id="KW-0472">Membrane</keyword>
<dbReference type="GO" id="GO:0003676">
    <property type="term" value="F:nucleic acid binding"/>
    <property type="evidence" value="ECO:0007669"/>
    <property type="project" value="InterPro"/>
</dbReference>
<proteinExistence type="predicted"/>
<dbReference type="SUPFAM" id="SSF54928">
    <property type="entry name" value="RNA-binding domain, RBD"/>
    <property type="match status" value="1"/>
</dbReference>
<reference evidence="3" key="1">
    <citation type="submission" date="2010-08" db="EMBL/GenBank/DDBJ databases">
        <authorList>
            <consortium name="Caenorhabditis japonica Sequencing Consortium"/>
            <person name="Wilson R.K."/>
        </authorList>
    </citation>
    <scope>NUCLEOTIDE SEQUENCE [LARGE SCALE GENOMIC DNA]</scope>
    <source>
        <strain evidence="3">DF5081</strain>
    </source>
</reference>
<dbReference type="AlphaFoldDB" id="A0A8R1IBV5"/>
<organism evidence="2 3">
    <name type="scientific">Caenorhabditis japonica</name>
    <dbReference type="NCBI Taxonomy" id="281687"/>
    <lineage>
        <taxon>Eukaryota</taxon>
        <taxon>Metazoa</taxon>
        <taxon>Ecdysozoa</taxon>
        <taxon>Nematoda</taxon>
        <taxon>Chromadorea</taxon>
        <taxon>Rhabditida</taxon>
        <taxon>Rhabditina</taxon>
        <taxon>Rhabditomorpha</taxon>
        <taxon>Rhabditoidea</taxon>
        <taxon>Rhabditidae</taxon>
        <taxon>Peloderinae</taxon>
        <taxon>Caenorhabditis</taxon>
    </lineage>
</organism>
<evidence type="ECO:0000256" key="1">
    <source>
        <dbReference type="SAM" id="Phobius"/>
    </source>
</evidence>
<evidence type="ECO:0000313" key="2">
    <source>
        <dbReference type="EnsemblMetazoa" id="CJA31638a.1"/>
    </source>
</evidence>
<dbReference type="InterPro" id="IPR035979">
    <property type="entry name" value="RBD_domain_sf"/>
</dbReference>
<protein>
    <submittedName>
        <fullName evidence="2">Uncharacterized protein</fullName>
    </submittedName>
</protein>
<evidence type="ECO:0000313" key="3">
    <source>
        <dbReference type="Proteomes" id="UP000005237"/>
    </source>
</evidence>
<feature type="transmembrane region" description="Helical" evidence="1">
    <location>
        <begin position="20"/>
        <end position="39"/>
    </location>
</feature>
<keyword evidence="3" id="KW-1185">Reference proteome</keyword>
<keyword evidence="1" id="KW-1133">Transmembrane helix</keyword>
<reference evidence="2" key="2">
    <citation type="submission" date="2022-06" db="UniProtKB">
        <authorList>
            <consortium name="EnsemblMetazoa"/>
        </authorList>
    </citation>
    <scope>IDENTIFICATION</scope>
    <source>
        <strain evidence="2">DF5081</strain>
    </source>
</reference>
<accession>A0A8R1IBV5</accession>
<dbReference type="EnsemblMetazoa" id="CJA31638a.1">
    <property type="protein sequence ID" value="CJA31638a.1"/>
    <property type="gene ID" value="WBGene00207485"/>
</dbReference>